<reference evidence="2" key="1">
    <citation type="submission" date="2023-03" db="EMBL/GenBank/DDBJ databases">
        <title>Massive genome expansion in bonnet fungi (Mycena s.s.) driven by repeated elements and novel gene families across ecological guilds.</title>
        <authorList>
            <consortium name="Lawrence Berkeley National Laboratory"/>
            <person name="Harder C.B."/>
            <person name="Miyauchi S."/>
            <person name="Viragh M."/>
            <person name="Kuo A."/>
            <person name="Thoen E."/>
            <person name="Andreopoulos B."/>
            <person name="Lu D."/>
            <person name="Skrede I."/>
            <person name="Drula E."/>
            <person name="Henrissat B."/>
            <person name="Morin E."/>
            <person name="Kohler A."/>
            <person name="Barry K."/>
            <person name="LaButti K."/>
            <person name="Morin E."/>
            <person name="Salamov A."/>
            <person name="Lipzen A."/>
            <person name="Mereny Z."/>
            <person name="Hegedus B."/>
            <person name="Baldrian P."/>
            <person name="Stursova M."/>
            <person name="Weitz H."/>
            <person name="Taylor A."/>
            <person name="Grigoriev I.V."/>
            <person name="Nagy L.G."/>
            <person name="Martin F."/>
            <person name="Kauserud H."/>
        </authorList>
    </citation>
    <scope>NUCLEOTIDE SEQUENCE</scope>
    <source>
        <strain evidence="2">CBHHK173m</strain>
    </source>
</reference>
<comment type="caution">
    <text evidence="2">The sequence shown here is derived from an EMBL/GenBank/DDBJ whole genome shotgun (WGS) entry which is preliminary data.</text>
</comment>
<dbReference type="Proteomes" id="UP001222325">
    <property type="component" value="Unassembled WGS sequence"/>
</dbReference>
<feature type="non-terminal residue" evidence="2">
    <location>
        <position position="147"/>
    </location>
</feature>
<name>A0AAD6XRP8_9AGAR</name>
<sequence length="147" mass="15603">MPLPTQRSYPDSSSDAPTDGESTRLQDLAITGPPCTVTLPADVLRLVFLACLPSTHNPAMYPTAAPLLLTRVSSAWRAIALSTPPLWAALHVSVASPCPVLPERVAAWLTRAGVLPLRISLSCAPGVDPEPLVAALAAHARRWRTLD</sequence>
<evidence type="ECO:0000256" key="1">
    <source>
        <dbReference type="SAM" id="MobiDB-lite"/>
    </source>
</evidence>
<keyword evidence="3" id="KW-1185">Reference proteome</keyword>
<evidence type="ECO:0000313" key="3">
    <source>
        <dbReference type="Proteomes" id="UP001222325"/>
    </source>
</evidence>
<dbReference type="AlphaFoldDB" id="A0AAD6XRP8"/>
<evidence type="ECO:0000313" key="2">
    <source>
        <dbReference type="EMBL" id="KAJ7098527.1"/>
    </source>
</evidence>
<feature type="region of interest" description="Disordered" evidence="1">
    <location>
        <begin position="1"/>
        <end position="26"/>
    </location>
</feature>
<organism evidence="2 3">
    <name type="scientific">Mycena belliarum</name>
    <dbReference type="NCBI Taxonomy" id="1033014"/>
    <lineage>
        <taxon>Eukaryota</taxon>
        <taxon>Fungi</taxon>
        <taxon>Dikarya</taxon>
        <taxon>Basidiomycota</taxon>
        <taxon>Agaricomycotina</taxon>
        <taxon>Agaricomycetes</taxon>
        <taxon>Agaricomycetidae</taxon>
        <taxon>Agaricales</taxon>
        <taxon>Marasmiineae</taxon>
        <taxon>Mycenaceae</taxon>
        <taxon>Mycena</taxon>
    </lineage>
</organism>
<feature type="compositionally biased region" description="Polar residues" evidence="1">
    <location>
        <begin position="1"/>
        <end position="16"/>
    </location>
</feature>
<dbReference type="EMBL" id="JARJCN010000008">
    <property type="protein sequence ID" value="KAJ7098527.1"/>
    <property type="molecule type" value="Genomic_DNA"/>
</dbReference>
<gene>
    <name evidence="2" type="ORF">B0H15DRAFT_901021</name>
</gene>
<protein>
    <recommendedName>
        <fullName evidence="4">F-box domain-containing protein</fullName>
    </recommendedName>
</protein>
<proteinExistence type="predicted"/>
<evidence type="ECO:0008006" key="4">
    <source>
        <dbReference type="Google" id="ProtNLM"/>
    </source>
</evidence>
<accession>A0AAD6XRP8</accession>